<dbReference type="EMBL" id="CP032317">
    <property type="protein sequence ID" value="AYA35897.1"/>
    <property type="molecule type" value="Genomic_DNA"/>
</dbReference>
<name>A0A3B7RNT1_9BACT</name>
<protein>
    <submittedName>
        <fullName evidence="1">Uncharacterized protein</fullName>
    </submittedName>
</protein>
<sequence>MWLGSAQLATAQVLPARPQRKAVPPVVARGNAPSVWRNQAASEAKQLPLSKQDRQAYENCPDPKRYARKHRRQMVRIW</sequence>
<accession>A0A3B7RNT1</accession>
<keyword evidence="2" id="KW-1185">Reference proteome</keyword>
<dbReference type="OrthoDB" id="887154at2"/>
<dbReference type="Proteomes" id="UP000262802">
    <property type="component" value="Chromosome"/>
</dbReference>
<evidence type="ECO:0000313" key="1">
    <source>
        <dbReference type="EMBL" id="AYA35897.1"/>
    </source>
</evidence>
<dbReference type="AlphaFoldDB" id="A0A3B7RNT1"/>
<gene>
    <name evidence="1" type="ORF">D3Y59_01820</name>
</gene>
<evidence type="ECO:0000313" key="2">
    <source>
        <dbReference type="Proteomes" id="UP000262802"/>
    </source>
</evidence>
<organism evidence="1 2">
    <name type="scientific">Hymenobacter oligotrophus</name>
    <dbReference type="NCBI Taxonomy" id="2319843"/>
    <lineage>
        <taxon>Bacteria</taxon>
        <taxon>Pseudomonadati</taxon>
        <taxon>Bacteroidota</taxon>
        <taxon>Cytophagia</taxon>
        <taxon>Cytophagales</taxon>
        <taxon>Hymenobacteraceae</taxon>
        <taxon>Hymenobacter</taxon>
    </lineage>
</organism>
<proteinExistence type="predicted"/>
<reference evidence="1 2" key="1">
    <citation type="submission" date="2018-09" db="EMBL/GenBank/DDBJ databases">
        <title>Hymenobacter medium sp. nov., isolated from R2A medium.</title>
        <authorList>
            <person name="Yingchao G."/>
        </authorList>
    </citation>
    <scope>NUCLEOTIDE SEQUENCE [LARGE SCALE GENOMIC DNA]</scope>
    <source>
        <strain evidence="2">sh-6</strain>
    </source>
</reference>
<dbReference type="KEGG" id="hyh:D3Y59_01820"/>